<dbReference type="Pfam" id="PF01219">
    <property type="entry name" value="DAGK_prokar"/>
    <property type="match status" value="1"/>
</dbReference>
<dbReference type="CDD" id="cd14265">
    <property type="entry name" value="UDPK_IM_like"/>
    <property type="match status" value="1"/>
</dbReference>
<dbReference type="InterPro" id="IPR036945">
    <property type="entry name" value="DAGK_sf"/>
</dbReference>
<keyword evidence="3" id="KW-1003">Cell membrane</keyword>
<keyword evidence="5" id="KW-0808">Transferase</keyword>
<accession>A0A1M5N983</accession>
<feature type="transmembrane region" description="Helical" evidence="19">
    <location>
        <begin position="27"/>
        <end position="44"/>
    </location>
</feature>
<dbReference type="GO" id="GO:0005524">
    <property type="term" value="F:ATP binding"/>
    <property type="evidence" value="ECO:0007669"/>
    <property type="project" value="UniProtKB-KW"/>
</dbReference>
<keyword evidence="9 17" id="KW-0067">ATP-binding</keyword>
<evidence type="ECO:0000256" key="17">
    <source>
        <dbReference type="PIRSR" id="PIRSR600829-3"/>
    </source>
</evidence>
<evidence type="ECO:0000256" key="12">
    <source>
        <dbReference type="ARBA" id="ARBA00023136"/>
    </source>
</evidence>
<dbReference type="InterPro" id="IPR000829">
    <property type="entry name" value="DAGK"/>
</dbReference>
<keyword evidence="8 20" id="KW-0418">Kinase</keyword>
<keyword evidence="18" id="KW-0479">Metal-binding</keyword>
<dbReference type="PANTHER" id="PTHR34299:SF1">
    <property type="entry name" value="DIACYLGLYCEROL KINASE"/>
    <property type="match status" value="1"/>
</dbReference>
<keyword evidence="6 19" id="KW-0812">Transmembrane</keyword>
<keyword evidence="14" id="KW-1208">Phospholipid metabolism</keyword>
<feature type="binding site" evidence="18">
    <location>
        <position position="24"/>
    </location>
    <ligand>
        <name>a divalent metal cation</name>
        <dbReference type="ChEBI" id="CHEBI:60240"/>
    </ligand>
</feature>
<evidence type="ECO:0000256" key="13">
    <source>
        <dbReference type="ARBA" id="ARBA00023209"/>
    </source>
</evidence>
<evidence type="ECO:0000256" key="14">
    <source>
        <dbReference type="ARBA" id="ARBA00023264"/>
    </source>
</evidence>
<keyword evidence="4" id="KW-0444">Lipid biosynthesis</keyword>
<evidence type="ECO:0000256" key="9">
    <source>
        <dbReference type="ARBA" id="ARBA00022840"/>
    </source>
</evidence>
<dbReference type="AlphaFoldDB" id="A0A1M5N983"/>
<evidence type="ECO:0000256" key="18">
    <source>
        <dbReference type="PIRSR" id="PIRSR600829-4"/>
    </source>
</evidence>
<keyword evidence="21" id="KW-1185">Reference proteome</keyword>
<evidence type="ECO:0000256" key="16">
    <source>
        <dbReference type="PIRSR" id="PIRSR600829-2"/>
    </source>
</evidence>
<comment type="similarity">
    <text evidence="2">Belongs to the bacterial diacylglycerol kinase family.</text>
</comment>
<sequence>MKARNLKESFVYALSGLKETVIKERNMKIHLGAAVLALGLGGIFKISRLEWGLLVLTISSVLTAEMINTAVERVVDLVTDHYHPLAKAAKNVAAGAVFLSALLAVIMGFIIFGPHIWIIIKR</sequence>
<feature type="active site" description="Proton acceptor" evidence="15">
    <location>
        <position position="65"/>
    </location>
</feature>
<dbReference type="GO" id="GO:0016301">
    <property type="term" value="F:kinase activity"/>
    <property type="evidence" value="ECO:0007669"/>
    <property type="project" value="UniProtKB-KW"/>
</dbReference>
<proteinExistence type="inferred from homology"/>
<dbReference type="GO" id="GO:0008654">
    <property type="term" value="P:phospholipid biosynthetic process"/>
    <property type="evidence" value="ECO:0007669"/>
    <property type="project" value="UniProtKB-KW"/>
</dbReference>
<feature type="binding site" evidence="17">
    <location>
        <position position="24"/>
    </location>
    <ligand>
        <name>ATP</name>
        <dbReference type="ChEBI" id="CHEBI:30616"/>
    </ligand>
</feature>
<dbReference type="GO" id="GO:0046872">
    <property type="term" value="F:metal ion binding"/>
    <property type="evidence" value="ECO:0007669"/>
    <property type="project" value="UniProtKB-KW"/>
</dbReference>
<gene>
    <name evidence="20" type="ORF">SAMN02745221_01133</name>
</gene>
<dbReference type="PROSITE" id="PS01069">
    <property type="entry name" value="DAGK_PROKAR"/>
    <property type="match status" value="1"/>
</dbReference>
<evidence type="ECO:0000256" key="5">
    <source>
        <dbReference type="ARBA" id="ARBA00022679"/>
    </source>
</evidence>
<keyword evidence="13" id="KW-0594">Phospholipid biosynthesis</keyword>
<dbReference type="OrthoDB" id="9789934at2"/>
<evidence type="ECO:0000256" key="2">
    <source>
        <dbReference type="ARBA" id="ARBA00005967"/>
    </source>
</evidence>
<evidence type="ECO:0000256" key="8">
    <source>
        <dbReference type="ARBA" id="ARBA00022777"/>
    </source>
</evidence>
<feature type="binding site" evidence="18">
    <location>
        <position position="72"/>
    </location>
    <ligand>
        <name>a divalent metal cation</name>
        <dbReference type="ChEBI" id="CHEBI:60240"/>
    </ligand>
</feature>
<reference evidence="21" key="1">
    <citation type="submission" date="2016-11" db="EMBL/GenBank/DDBJ databases">
        <authorList>
            <person name="Varghese N."/>
            <person name="Submissions S."/>
        </authorList>
    </citation>
    <scope>NUCLEOTIDE SEQUENCE [LARGE SCALE GENOMIC DNA]</scope>
    <source>
        <strain evidence="21">DSM 11003</strain>
    </source>
</reference>
<name>A0A1M5N983_9FIRM</name>
<evidence type="ECO:0000256" key="6">
    <source>
        <dbReference type="ARBA" id="ARBA00022692"/>
    </source>
</evidence>
<evidence type="ECO:0000256" key="4">
    <source>
        <dbReference type="ARBA" id="ARBA00022516"/>
    </source>
</evidence>
<evidence type="ECO:0000313" key="20">
    <source>
        <dbReference type="EMBL" id="SHG86045.1"/>
    </source>
</evidence>
<dbReference type="PANTHER" id="PTHR34299">
    <property type="entry name" value="DIACYLGLYCEROL KINASE"/>
    <property type="match status" value="1"/>
</dbReference>
<evidence type="ECO:0000256" key="11">
    <source>
        <dbReference type="ARBA" id="ARBA00023098"/>
    </source>
</evidence>
<dbReference type="Proteomes" id="UP000242329">
    <property type="component" value="Unassembled WGS sequence"/>
</dbReference>
<keyword evidence="12 19" id="KW-0472">Membrane</keyword>
<feature type="binding site" evidence="17">
    <location>
        <position position="72"/>
    </location>
    <ligand>
        <name>ATP</name>
        <dbReference type="ChEBI" id="CHEBI:30616"/>
    </ligand>
</feature>
<feature type="transmembrane region" description="Helical" evidence="19">
    <location>
        <begin position="91"/>
        <end position="120"/>
    </location>
</feature>
<feature type="binding site" evidence="17">
    <location>
        <position position="12"/>
    </location>
    <ligand>
        <name>ATP</name>
        <dbReference type="ChEBI" id="CHEBI:30616"/>
    </ligand>
</feature>
<keyword evidence="18" id="KW-0460">Magnesium</keyword>
<feature type="binding site" evidence="16">
    <location>
        <position position="65"/>
    </location>
    <ligand>
        <name>substrate</name>
    </ligand>
</feature>
<evidence type="ECO:0000256" key="7">
    <source>
        <dbReference type="ARBA" id="ARBA00022741"/>
    </source>
</evidence>
<dbReference type="InterPro" id="IPR033717">
    <property type="entry name" value="UDPK"/>
</dbReference>
<evidence type="ECO:0000256" key="19">
    <source>
        <dbReference type="SAM" id="Phobius"/>
    </source>
</evidence>
<evidence type="ECO:0000256" key="15">
    <source>
        <dbReference type="PIRSR" id="PIRSR600829-1"/>
    </source>
</evidence>
<dbReference type="STRING" id="1123382.SAMN02745221_01133"/>
<dbReference type="RefSeq" id="WP_073091258.1">
    <property type="nucleotide sequence ID" value="NZ_FQWY01000015.1"/>
</dbReference>
<keyword evidence="10 19" id="KW-1133">Transmembrane helix</keyword>
<comment type="subcellular location">
    <subcellularLocation>
        <location evidence="1">Cell membrane</location>
        <topology evidence="1">Multi-pass membrane protein</topology>
    </subcellularLocation>
</comment>
<comment type="cofactor">
    <cofactor evidence="18">
        <name>Mg(2+)</name>
        <dbReference type="ChEBI" id="CHEBI:18420"/>
    </cofactor>
    <text evidence="18">Mn(2+), Zn(2+), Cd(2+) and Co(2+) support activity to lesser extents.</text>
</comment>
<evidence type="ECO:0000256" key="3">
    <source>
        <dbReference type="ARBA" id="ARBA00022475"/>
    </source>
</evidence>
<evidence type="ECO:0000313" key="21">
    <source>
        <dbReference type="Proteomes" id="UP000242329"/>
    </source>
</evidence>
<protein>
    <submittedName>
        <fullName evidence="20">Diacylglycerol kinase (ATP)</fullName>
    </submittedName>
</protein>
<keyword evidence="11" id="KW-0443">Lipid metabolism</keyword>
<keyword evidence="7 17" id="KW-0547">Nucleotide-binding</keyword>
<organism evidence="20 21">
    <name type="scientific">Thermosyntropha lipolytica DSM 11003</name>
    <dbReference type="NCBI Taxonomy" id="1123382"/>
    <lineage>
        <taxon>Bacteria</taxon>
        <taxon>Bacillati</taxon>
        <taxon>Bacillota</taxon>
        <taxon>Clostridia</taxon>
        <taxon>Eubacteriales</taxon>
        <taxon>Syntrophomonadaceae</taxon>
        <taxon>Thermosyntropha</taxon>
    </lineage>
</organism>
<evidence type="ECO:0000256" key="10">
    <source>
        <dbReference type="ARBA" id="ARBA00022989"/>
    </source>
</evidence>
<dbReference type="EMBL" id="FQWY01000015">
    <property type="protein sequence ID" value="SHG86045.1"/>
    <property type="molecule type" value="Genomic_DNA"/>
</dbReference>
<dbReference type="GO" id="GO:0005886">
    <property type="term" value="C:plasma membrane"/>
    <property type="evidence" value="ECO:0007669"/>
    <property type="project" value="UniProtKB-SubCell"/>
</dbReference>
<evidence type="ECO:0000256" key="1">
    <source>
        <dbReference type="ARBA" id="ARBA00004651"/>
    </source>
</evidence>
<dbReference type="Gene3D" id="1.10.287.3610">
    <property type="match status" value="1"/>
</dbReference>